<dbReference type="GeneTree" id="ENSGT00940000154436"/>
<dbReference type="Proteomes" id="UP000314982">
    <property type="component" value="Unassembled WGS sequence"/>
</dbReference>
<reference evidence="10" key="3">
    <citation type="submission" date="2025-09" db="UniProtKB">
        <authorList>
            <consortium name="Ensembl"/>
        </authorList>
    </citation>
    <scope>IDENTIFICATION</scope>
</reference>
<dbReference type="GO" id="GO:0030250">
    <property type="term" value="F:guanylate cyclase activator activity"/>
    <property type="evidence" value="ECO:0007669"/>
    <property type="project" value="InterPro"/>
</dbReference>
<dbReference type="PRINTS" id="PR00774">
    <property type="entry name" value="GUANYLIN"/>
</dbReference>
<dbReference type="AlphaFoldDB" id="A0A4W5L074"/>
<dbReference type="GO" id="GO:0005576">
    <property type="term" value="C:extracellular region"/>
    <property type="evidence" value="ECO:0007669"/>
    <property type="project" value="UniProtKB-SubCell"/>
</dbReference>
<evidence type="ECO:0000256" key="1">
    <source>
        <dbReference type="ARBA" id="ARBA00004613"/>
    </source>
</evidence>
<name>A0A4W5L074_9TELE</name>
<protein>
    <recommendedName>
        <fullName evidence="7">Guanylate cyclase activator 2B</fullName>
    </recommendedName>
</protein>
<dbReference type="PIRSF" id="PIRSF001849">
    <property type="entry name" value="Guanylin"/>
    <property type="match status" value="1"/>
</dbReference>
<dbReference type="InterPro" id="IPR036382">
    <property type="entry name" value="Guanylin_sf"/>
</dbReference>
<evidence type="ECO:0000256" key="9">
    <source>
        <dbReference type="SAM" id="SignalP"/>
    </source>
</evidence>
<feature type="disulfide bond" evidence="8">
    <location>
        <begin position="61"/>
        <end position="74"/>
    </location>
</feature>
<feature type="chain" id="PRO_5021417806" description="Guanylate cyclase activator 2B" evidence="9">
    <location>
        <begin position="21"/>
        <end position="109"/>
    </location>
</feature>
<organism evidence="10 11">
    <name type="scientific">Hucho hucho</name>
    <name type="common">huchen</name>
    <dbReference type="NCBI Taxonomy" id="62062"/>
    <lineage>
        <taxon>Eukaryota</taxon>
        <taxon>Metazoa</taxon>
        <taxon>Chordata</taxon>
        <taxon>Craniata</taxon>
        <taxon>Vertebrata</taxon>
        <taxon>Euteleostomi</taxon>
        <taxon>Actinopterygii</taxon>
        <taxon>Neopterygii</taxon>
        <taxon>Teleostei</taxon>
        <taxon>Protacanthopterygii</taxon>
        <taxon>Salmoniformes</taxon>
        <taxon>Salmonidae</taxon>
        <taxon>Salmoninae</taxon>
        <taxon>Hucho</taxon>
    </lineage>
</organism>
<feature type="disulfide bond" evidence="8">
    <location>
        <begin position="99"/>
        <end position="107"/>
    </location>
</feature>
<evidence type="ECO:0000313" key="10">
    <source>
        <dbReference type="Ensembl" id="ENSHHUP00000017184.1"/>
    </source>
</evidence>
<comment type="function">
    <text evidence="6">Endogenous activator of intestinal guanylate cyclase. It stimulates this enzyme through the same receptor binding region as the heat-stable enterotoxins. May be a potent physiological regulator of intestinal fluid and electrolyte transport. May be an autocrine/paracrine regulator of intestinal salt and water transport.</text>
</comment>
<evidence type="ECO:0000256" key="4">
    <source>
        <dbReference type="ARBA" id="ARBA00022729"/>
    </source>
</evidence>
<keyword evidence="11" id="KW-1185">Reference proteome</keyword>
<dbReference type="PANTHER" id="PTHR11318">
    <property type="entry name" value="GUANYLIN FAMILY MEMBER"/>
    <property type="match status" value="1"/>
</dbReference>
<sequence>MKLLSVCLVLTSCILWGSLSVEIRDGERSYPLEAVKALKELMDTDAMVNPRLINTNRIYVCNNPVLPQAFYPVCQGKEADMVFSRLVDAIASPDLCEICAHPACFGCLP</sequence>
<evidence type="ECO:0000256" key="3">
    <source>
        <dbReference type="ARBA" id="ARBA00022525"/>
    </source>
</evidence>
<evidence type="ECO:0000256" key="6">
    <source>
        <dbReference type="ARBA" id="ARBA00037765"/>
    </source>
</evidence>
<keyword evidence="3" id="KW-0964">Secreted</keyword>
<dbReference type="STRING" id="62062.ENSHHUP00000017184"/>
<dbReference type="InterPro" id="IPR000879">
    <property type="entry name" value="Guanylin"/>
</dbReference>
<dbReference type="SUPFAM" id="SSF89890">
    <property type="entry name" value="Proguanylin"/>
    <property type="match status" value="1"/>
</dbReference>
<accession>A0A4W5L074</accession>
<proteinExistence type="inferred from homology"/>
<evidence type="ECO:0000256" key="2">
    <source>
        <dbReference type="ARBA" id="ARBA00009883"/>
    </source>
</evidence>
<reference evidence="11" key="1">
    <citation type="submission" date="2018-06" db="EMBL/GenBank/DDBJ databases">
        <title>Genome assembly of Danube salmon.</title>
        <authorList>
            <person name="Macqueen D.J."/>
            <person name="Gundappa M.K."/>
        </authorList>
    </citation>
    <scope>NUCLEOTIDE SEQUENCE [LARGE SCALE GENOMIC DNA]</scope>
</reference>
<dbReference type="Ensembl" id="ENSHHUT00000017813.1">
    <property type="protein sequence ID" value="ENSHHUP00000017184.1"/>
    <property type="gene ID" value="ENSHHUG00000010707.1"/>
</dbReference>
<reference evidence="10" key="2">
    <citation type="submission" date="2025-08" db="UniProtKB">
        <authorList>
            <consortium name="Ensembl"/>
        </authorList>
    </citation>
    <scope>IDENTIFICATION</scope>
</reference>
<feature type="signal peptide" evidence="9">
    <location>
        <begin position="1"/>
        <end position="20"/>
    </location>
</feature>
<feature type="disulfide bond" evidence="8">
    <location>
        <begin position="96"/>
        <end position="104"/>
    </location>
</feature>
<comment type="subcellular location">
    <subcellularLocation>
        <location evidence="1">Secreted</location>
    </subcellularLocation>
</comment>
<dbReference type="Gene3D" id="3.90.1450.10">
    <property type="entry name" value="Guanylin"/>
    <property type="match status" value="1"/>
</dbReference>
<keyword evidence="5 8" id="KW-1015">Disulfide bond</keyword>
<comment type="similarity">
    <text evidence="2">Belongs to the guanylin family.</text>
</comment>
<evidence type="ECO:0000256" key="8">
    <source>
        <dbReference type="PIRSR" id="PIRSR001849-50"/>
    </source>
</evidence>
<dbReference type="Pfam" id="PF02058">
    <property type="entry name" value="Guanylin"/>
    <property type="match status" value="1"/>
</dbReference>
<evidence type="ECO:0000256" key="5">
    <source>
        <dbReference type="ARBA" id="ARBA00023157"/>
    </source>
</evidence>
<dbReference type="PANTHER" id="PTHR11318:SF4">
    <property type="entry name" value="GUANYLATE CYCLASE ACTIVATOR 2B"/>
    <property type="match status" value="1"/>
</dbReference>
<evidence type="ECO:0000313" key="11">
    <source>
        <dbReference type="Proteomes" id="UP000314982"/>
    </source>
</evidence>
<keyword evidence="4 9" id="KW-0732">Signal</keyword>
<evidence type="ECO:0000256" key="7">
    <source>
        <dbReference type="ARBA" id="ARBA00041176"/>
    </source>
</evidence>